<dbReference type="PANTHER" id="PTHR38120">
    <property type="entry name" value="EXPRESSED PROTEIN"/>
    <property type="match status" value="1"/>
</dbReference>
<dbReference type="Proteomes" id="UP000298030">
    <property type="component" value="Unassembled WGS sequence"/>
</dbReference>
<dbReference type="EMBL" id="QPFP01000002">
    <property type="protein sequence ID" value="TEB39271.1"/>
    <property type="molecule type" value="Genomic_DNA"/>
</dbReference>
<feature type="compositionally biased region" description="Low complexity" evidence="2">
    <location>
        <begin position="509"/>
        <end position="522"/>
    </location>
</feature>
<protein>
    <recommendedName>
        <fullName evidence="5">M protein, serotype 2.1</fullName>
    </recommendedName>
</protein>
<proteinExistence type="predicted"/>
<gene>
    <name evidence="3" type="ORF">FA13DRAFT_1725253</name>
</gene>
<feature type="region of interest" description="Disordered" evidence="2">
    <location>
        <begin position="417"/>
        <end position="447"/>
    </location>
</feature>
<evidence type="ECO:0000313" key="3">
    <source>
        <dbReference type="EMBL" id="TEB39271.1"/>
    </source>
</evidence>
<evidence type="ECO:0000256" key="2">
    <source>
        <dbReference type="SAM" id="MobiDB-lite"/>
    </source>
</evidence>
<feature type="compositionally biased region" description="Pro residues" evidence="2">
    <location>
        <begin position="533"/>
        <end position="550"/>
    </location>
</feature>
<feature type="compositionally biased region" description="Polar residues" evidence="2">
    <location>
        <begin position="568"/>
        <end position="589"/>
    </location>
</feature>
<dbReference type="AlphaFoldDB" id="A0A4Y7TZ34"/>
<feature type="compositionally biased region" description="Polar residues" evidence="2">
    <location>
        <begin position="674"/>
        <end position="684"/>
    </location>
</feature>
<feature type="compositionally biased region" description="Basic and acidic residues" evidence="2">
    <location>
        <begin position="66"/>
        <end position="77"/>
    </location>
</feature>
<reference evidence="3 4" key="1">
    <citation type="journal article" date="2019" name="Nat. Ecol. Evol.">
        <title>Megaphylogeny resolves global patterns of mushroom evolution.</title>
        <authorList>
            <person name="Varga T."/>
            <person name="Krizsan K."/>
            <person name="Foldi C."/>
            <person name="Dima B."/>
            <person name="Sanchez-Garcia M."/>
            <person name="Sanchez-Ramirez S."/>
            <person name="Szollosi G.J."/>
            <person name="Szarkandi J.G."/>
            <person name="Papp V."/>
            <person name="Albert L."/>
            <person name="Andreopoulos W."/>
            <person name="Angelini C."/>
            <person name="Antonin V."/>
            <person name="Barry K.W."/>
            <person name="Bougher N.L."/>
            <person name="Buchanan P."/>
            <person name="Buyck B."/>
            <person name="Bense V."/>
            <person name="Catcheside P."/>
            <person name="Chovatia M."/>
            <person name="Cooper J."/>
            <person name="Damon W."/>
            <person name="Desjardin D."/>
            <person name="Finy P."/>
            <person name="Geml J."/>
            <person name="Haridas S."/>
            <person name="Hughes K."/>
            <person name="Justo A."/>
            <person name="Karasinski D."/>
            <person name="Kautmanova I."/>
            <person name="Kiss B."/>
            <person name="Kocsube S."/>
            <person name="Kotiranta H."/>
            <person name="LaButti K.M."/>
            <person name="Lechner B.E."/>
            <person name="Liimatainen K."/>
            <person name="Lipzen A."/>
            <person name="Lukacs Z."/>
            <person name="Mihaltcheva S."/>
            <person name="Morgado L.N."/>
            <person name="Niskanen T."/>
            <person name="Noordeloos M.E."/>
            <person name="Ohm R.A."/>
            <person name="Ortiz-Santana B."/>
            <person name="Ovrebo C."/>
            <person name="Racz N."/>
            <person name="Riley R."/>
            <person name="Savchenko A."/>
            <person name="Shiryaev A."/>
            <person name="Soop K."/>
            <person name="Spirin V."/>
            <person name="Szebenyi C."/>
            <person name="Tomsovsky M."/>
            <person name="Tulloss R.E."/>
            <person name="Uehling J."/>
            <person name="Grigoriev I.V."/>
            <person name="Vagvolgyi C."/>
            <person name="Papp T."/>
            <person name="Martin F.M."/>
            <person name="Miettinen O."/>
            <person name="Hibbett D.S."/>
            <person name="Nagy L.G."/>
        </authorList>
    </citation>
    <scope>NUCLEOTIDE SEQUENCE [LARGE SCALE GENOMIC DNA]</scope>
    <source>
        <strain evidence="3 4">FP101781</strain>
    </source>
</reference>
<dbReference type="PANTHER" id="PTHR38120:SF1">
    <property type="entry name" value="M PROTEIN, SEROTYPE 2.1"/>
    <property type="match status" value="1"/>
</dbReference>
<keyword evidence="1" id="KW-0175">Coiled coil</keyword>
<evidence type="ECO:0000256" key="1">
    <source>
        <dbReference type="SAM" id="Coils"/>
    </source>
</evidence>
<feature type="region of interest" description="Disordered" evidence="2">
    <location>
        <begin position="196"/>
        <end position="242"/>
    </location>
</feature>
<feature type="region of interest" description="Disordered" evidence="2">
    <location>
        <begin position="308"/>
        <end position="402"/>
    </location>
</feature>
<feature type="coiled-coil region" evidence="1">
    <location>
        <begin position="266"/>
        <end position="296"/>
    </location>
</feature>
<feature type="compositionally biased region" description="Polar residues" evidence="2">
    <location>
        <begin position="329"/>
        <end position="340"/>
    </location>
</feature>
<feature type="region of interest" description="Disordered" evidence="2">
    <location>
        <begin position="494"/>
        <end position="688"/>
    </location>
</feature>
<dbReference type="STRING" id="71717.A0A4Y7TZ34"/>
<name>A0A4Y7TZ34_COPMI</name>
<feature type="compositionally biased region" description="Polar residues" evidence="2">
    <location>
        <begin position="55"/>
        <end position="64"/>
    </location>
</feature>
<feature type="compositionally biased region" description="Low complexity" evidence="2">
    <location>
        <begin position="368"/>
        <end position="379"/>
    </location>
</feature>
<sequence>MSTVSSKPLPATSRRPAPSPTPATPARSSSVRATTGIARTPAASTPVTRRRPPSKASTPVSQPNGEGKDASLSDTLNAEKEQLLVQVQDKEATITTLATENSNLTLSLNAAETRLNELYNEQSRWEMEMAQRIEVADKLREQVRELEKEKRDLQRRYNEQTSSFDAERQAFYDNEQHLKSRIQSLTQARKRAEAEAARAAEALTPVEPAAASDAQSVNEPGPIQRSSSQKTDSSSNDPDNEPAEMTALKLELSTLSTSYASMQSTLVLLQSQLVDLKRVNQEVQEENESYMILLREKTLSGQFDLMRQVGGNKSSSDEDSEDDERGTSGDLNSLHSTARSTLDRVDEEPEIMPDGSGFGHDLEAELARSSPVSSKPPSRGGRRRTTSTSAPRGESLADLPVAGPGLDLAAELGRAENKDILEGNLIEEDTTKAKRSRKASDSRKDDEFEALRSEVKNLKDANKALSLYASKIIDRIIAQEGFEHVLAADYDADAPKTPATASTAYTTLPKGPAKASPAKPRPQSVFVGRTASNPPPPTTLATATPPPAPTTRPSNPKRRSLSFDWKTFSFSSVEKPQPSPNLRQLTLQPGASPVVTSARKLETTEDEEDRKERERLTATMKLMGIQPQSSIHSPGLAPPPRIEETKSEPPPSQGGLNRRFSLWGKPPALKDNSDTASNRSTESSRGLGLTHEVLEHVEAENSLAALDAREKNLSQEIAKGGSGGFTEPQRRSIGRRSRRSVGGSGSGSTVFSAGMNDD</sequence>
<dbReference type="OrthoDB" id="2121319at2759"/>
<feature type="compositionally biased region" description="Basic and acidic residues" evidence="2">
    <location>
        <begin position="438"/>
        <end position="447"/>
    </location>
</feature>
<accession>A0A4Y7TZ34</accession>
<organism evidence="3 4">
    <name type="scientific">Coprinellus micaceus</name>
    <name type="common">Glistening ink-cap mushroom</name>
    <name type="synonym">Coprinus micaceus</name>
    <dbReference type="NCBI Taxonomy" id="71717"/>
    <lineage>
        <taxon>Eukaryota</taxon>
        <taxon>Fungi</taxon>
        <taxon>Dikarya</taxon>
        <taxon>Basidiomycota</taxon>
        <taxon>Agaricomycotina</taxon>
        <taxon>Agaricomycetes</taxon>
        <taxon>Agaricomycetidae</taxon>
        <taxon>Agaricales</taxon>
        <taxon>Agaricineae</taxon>
        <taxon>Psathyrellaceae</taxon>
        <taxon>Coprinellus</taxon>
    </lineage>
</organism>
<evidence type="ECO:0000313" key="4">
    <source>
        <dbReference type="Proteomes" id="UP000298030"/>
    </source>
</evidence>
<feature type="region of interest" description="Disordered" evidence="2">
    <location>
        <begin position="1"/>
        <end position="77"/>
    </location>
</feature>
<feature type="compositionally biased region" description="Low complexity" evidence="2">
    <location>
        <begin position="226"/>
        <end position="235"/>
    </location>
</feature>
<feature type="region of interest" description="Disordered" evidence="2">
    <location>
        <begin position="714"/>
        <end position="758"/>
    </location>
</feature>
<comment type="caution">
    <text evidence="3">The sequence shown here is derived from an EMBL/GenBank/DDBJ whole genome shotgun (WGS) entry which is preliminary data.</text>
</comment>
<keyword evidence="4" id="KW-1185">Reference proteome</keyword>
<evidence type="ECO:0008006" key="5">
    <source>
        <dbReference type="Google" id="ProtNLM"/>
    </source>
</evidence>